<reference evidence="2" key="2">
    <citation type="submission" date="2015-01" db="EMBL/GenBank/DDBJ databases">
        <title>Evolutionary Origins and Diversification of the Mycorrhizal Mutualists.</title>
        <authorList>
            <consortium name="DOE Joint Genome Institute"/>
            <consortium name="Mycorrhizal Genomics Consortium"/>
            <person name="Kohler A."/>
            <person name="Kuo A."/>
            <person name="Nagy L.G."/>
            <person name="Floudas D."/>
            <person name="Copeland A."/>
            <person name="Barry K.W."/>
            <person name="Cichocki N."/>
            <person name="Veneault-Fourrey C."/>
            <person name="LaButti K."/>
            <person name="Lindquist E.A."/>
            <person name="Lipzen A."/>
            <person name="Lundell T."/>
            <person name="Morin E."/>
            <person name="Murat C."/>
            <person name="Riley R."/>
            <person name="Ohm R."/>
            <person name="Sun H."/>
            <person name="Tunlid A."/>
            <person name="Henrissat B."/>
            <person name="Grigoriev I.V."/>
            <person name="Hibbett D.S."/>
            <person name="Martin F."/>
        </authorList>
    </citation>
    <scope>NUCLEOTIDE SEQUENCE [LARGE SCALE GENOMIC DNA]</scope>
    <source>
        <strain evidence="2">F 1598</strain>
    </source>
</reference>
<name>A0A0C3FPD0_PILCF</name>
<gene>
    <name evidence="1" type="ORF">PILCRDRAFT_816494</name>
</gene>
<evidence type="ECO:0000313" key="1">
    <source>
        <dbReference type="EMBL" id="KIM85925.1"/>
    </source>
</evidence>
<dbReference type="EMBL" id="KN832983">
    <property type="protein sequence ID" value="KIM85925.1"/>
    <property type="molecule type" value="Genomic_DNA"/>
</dbReference>
<keyword evidence="2" id="KW-1185">Reference proteome</keyword>
<dbReference type="HOGENOM" id="CLU_3033183_0_0_1"/>
<organism evidence="1 2">
    <name type="scientific">Piloderma croceum (strain F 1598)</name>
    <dbReference type="NCBI Taxonomy" id="765440"/>
    <lineage>
        <taxon>Eukaryota</taxon>
        <taxon>Fungi</taxon>
        <taxon>Dikarya</taxon>
        <taxon>Basidiomycota</taxon>
        <taxon>Agaricomycotina</taxon>
        <taxon>Agaricomycetes</taxon>
        <taxon>Agaricomycetidae</taxon>
        <taxon>Atheliales</taxon>
        <taxon>Atheliaceae</taxon>
        <taxon>Piloderma</taxon>
    </lineage>
</organism>
<dbReference type="Proteomes" id="UP000054166">
    <property type="component" value="Unassembled WGS sequence"/>
</dbReference>
<protein>
    <submittedName>
        <fullName evidence="1">Uncharacterized protein</fullName>
    </submittedName>
</protein>
<sequence>MPYILQFIGLYVGGRNSDNYLDSLRIPPLYRYNRSLYLGSTGVNPSWLTSLISVH</sequence>
<evidence type="ECO:0000313" key="2">
    <source>
        <dbReference type="Proteomes" id="UP000054166"/>
    </source>
</evidence>
<dbReference type="AlphaFoldDB" id="A0A0C3FPD0"/>
<reference evidence="1 2" key="1">
    <citation type="submission" date="2014-04" db="EMBL/GenBank/DDBJ databases">
        <authorList>
            <consortium name="DOE Joint Genome Institute"/>
            <person name="Kuo A."/>
            <person name="Tarkka M."/>
            <person name="Buscot F."/>
            <person name="Kohler A."/>
            <person name="Nagy L.G."/>
            <person name="Floudas D."/>
            <person name="Copeland A."/>
            <person name="Barry K.W."/>
            <person name="Cichocki N."/>
            <person name="Veneault-Fourrey C."/>
            <person name="LaButti K."/>
            <person name="Lindquist E.A."/>
            <person name="Lipzen A."/>
            <person name="Lundell T."/>
            <person name="Morin E."/>
            <person name="Murat C."/>
            <person name="Sun H."/>
            <person name="Tunlid A."/>
            <person name="Henrissat B."/>
            <person name="Grigoriev I.V."/>
            <person name="Hibbett D.S."/>
            <person name="Martin F."/>
            <person name="Nordberg H.P."/>
            <person name="Cantor M.N."/>
            <person name="Hua S.X."/>
        </authorList>
    </citation>
    <scope>NUCLEOTIDE SEQUENCE [LARGE SCALE GENOMIC DNA]</scope>
    <source>
        <strain evidence="1 2">F 1598</strain>
    </source>
</reference>
<proteinExistence type="predicted"/>
<dbReference type="InParanoid" id="A0A0C3FPD0"/>
<accession>A0A0C3FPD0</accession>